<proteinExistence type="predicted"/>
<evidence type="ECO:0000313" key="3">
    <source>
        <dbReference type="Proteomes" id="UP000298424"/>
    </source>
</evidence>
<accession>A0A4R8ZHZ3</accession>
<dbReference type="InterPro" id="IPR021449">
    <property type="entry name" value="DUF3099"/>
</dbReference>
<keyword evidence="3" id="KW-1185">Reference proteome</keyword>
<feature type="transmembrane region" description="Helical" evidence="1">
    <location>
        <begin position="45"/>
        <end position="68"/>
    </location>
</feature>
<protein>
    <submittedName>
        <fullName evidence="2">DUF3099 domain-containing protein</fullName>
    </submittedName>
</protein>
<evidence type="ECO:0000256" key="1">
    <source>
        <dbReference type="SAM" id="Phobius"/>
    </source>
</evidence>
<organism evidence="2 3">
    <name type="scientific">Cryobacterium lyxosi</name>
    <dbReference type="NCBI Taxonomy" id="1259228"/>
    <lineage>
        <taxon>Bacteria</taxon>
        <taxon>Bacillati</taxon>
        <taxon>Actinomycetota</taxon>
        <taxon>Actinomycetes</taxon>
        <taxon>Micrococcales</taxon>
        <taxon>Microbacteriaceae</taxon>
        <taxon>Cryobacterium</taxon>
    </lineage>
</organism>
<dbReference type="AlphaFoldDB" id="A0A4R8ZHZ3"/>
<keyword evidence="1" id="KW-0812">Transmembrane</keyword>
<sequence length="92" mass="10242">MKQQSITSLPASPEVERRNRMIKYSIAMGVRIVCIVLMLFVQGWWLLLCAIGAIVLPYFAVVVANVHVAPRGAEVLRPGTVATYRNTDDEAR</sequence>
<dbReference type="Proteomes" id="UP000298424">
    <property type="component" value="Unassembled WGS sequence"/>
</dbReference>
<gene>
    <name evidence="2" type="ORF">E3T27_09250</name>
</gene>
<keyword evidence="1" id="KW-1133">Transmembrane helix</keyword>
<name>A0A4R8ZHZ3_9MICO</name>
<keyword evidence="1" id="KW-0472">Membrane</keyword>
<dbReference type="Pfam" id="PF11298">
    <property type="entry name" value="DUF3099"/>
    <property type="match status" value="1"/>
</dbReference>
<dbReference type="OrthoDB" id="4229919at2"/>
<dbReference type="RefSeq" id="WP_104197995.1">
    <property type="nucleotide sequence ID" value="NZ_SOGT01000011.1"/>
</dbReference>
<dbReference type="EMBL" id="SOGT01000011">
    <property type="protein sequence ID" value="TFD25972.1"/>
    <property type="molecule type" value="Genomic_DNA"/>
</dbReference>
<evidence type="ECO:0000313" key="2">
    <source>
        <dbReference type="EMBL" id="TFD25972.1"/>
    </source>
</evidence>
<reference evidence="2 3" key="1">
    <citation type="submission" date="2019-03" db="EMBL/GenBank/DDBJ databases">
        <title>Genomics of glacier-inhabiting Cryobacterium strains.</title>
        <authorList>
            <person name="Liu Q."/>
            <person name="Xin Y.-H."/>
        </authorList>
    </citation>
    <scope>NUCLEOTIDE SEQUENCE [LARGE SCALE GENOMIC DNA]</scope>
    <source>
        <strain evidence="2 3">TMT1-1</strain>
    </source>
</reference>
<feature type="transmembrane region" description="Helical" evidence="1">
    <location>
        <begin position="21"/>
        <end position="39"/>
    </location>
</feature>
<comment type="caution">
    <text evidence="2">The sequence shown here is derived from an EMBL/GenBank/DDBJ whole genome shotgun (WGS) entry which is preliminary data.</text>
</comment>